<protein>
    <submittedName>
        <fullName evidence="6">Leucine-rich repeat-containing protein let-4</fullName>
    </submittedName>
</protein>
<dbReference type="SMART" id="SM00369">
    <property type="entry name" value="LRR_TYP"/>
    <property type="match status" value="8"/>
</dbReference>
<keyword evidence="1" id="KW-0433">Leucine-rich repeat</keyword>
<feature type="region of interest" description="Disordered" evidence="3">
    <location>
        <begin position="571"/>
        <end position="606"/>
    </location>
</feature>
<evidence type="ECO:0000313" key="6">
    <source>
        <dbReference type="WBParaSite" id="GPLIN_000912900"/>
    </source>
</evidence>
<accession>A0A183C8D3</accession>
<evidence type="ECO:0000256" key="1">
    <source>
        <dbReference type="ARBA" id="ARBA00022614"/>
    </source>
</evidence>
<dbReference type="InterPro" id="IPR001611">
    <property type="entry name" value="Leu-rich_rpt"/>
</dbReference>
<feature type="region of interest" description="Disordered" evidence="3">
    <location>
        <begin position="424"/>
        <end position="528"/>
    </location>
</feature>
<evidence type="ECO:0000256" key="3">
    <source>
        <dbReference type="SAM" id="MobiDB-lite"/>
    </source>
</evidence>
<organism evidence="5 6">
    <name type="scientific">Globodera pallida</name>
    <name type="common">Potato cyst nematode worm</name>
    <name type="synonym">Heterodera pallida</name>
    <dbReference type="NCBI Taxonomy" id="36090"/>
    <lineage>
        <taxon>Eukaryota</taxon>
        <taxon>Metazoa</taxon>
        <taxon>Ecdysozoa</taxon>
        <taxon>Nematoda</taxon>
        <taxon>Chromadorea</taxon>
        <taxon>Rhabditida</taxon>
        <taxon>Tylenchina</taxon>
        <taxon>Tylenchomorpha</taxon>
        <taxon>Tylenchoidea</taxon>
        <taxon>Heteroderidae</taxon>
        <taxon>Heteroderinae</taxon>
        <taxon>Globodera</taxon>
    </lineage>
</organism>
<dbReference type="InterPro" id="IPR050333">
    <property type="entry name" value="SLRP"/>
</dbReference>
<dbReference type="InterPro" id="IPR032675">
    <property type="entry name" value="LRR_dom_sf"/>
</dbReference>
<dbReference type="InterPro" id="IPR003591">
    <property type="entry name" value="Leu-rich_rpt_typical-subtyp"/>
</dbReference>
<keyword evidence="5" id="KW-1185">Reference proteome</keyword>
<name>A0A183C8D3_GLOPA</name>
<reference evidence="6" key="2">
    <citation type="submission" date="2016-06" db="UniProtKB">
        <authorList>
            <consortium name="WormBaseParasite"/>
        </authorList>
    </citation>
    <scope>IDENTIFICATION</scope>
</reference>
<feature type="compositionally biased region" description="Polar residues" evidence="3">
    <location>
        <begin position="500"/>
        <end position="525"/>
    </location>
</feature>
<feature type="signal peptide" evidence="4">
    <location>
        <begin position="1"/>
        <end position="28"/>
    </location>
</feature>
<feature type="compositionally biased region" description="Acidic residues" evidence="3">
    <location>
        <begin position="442"/>
        <end position="455"/>
    </location>
</feature>
<evidence type="ECO:0000313" key="5">
    <source>
        <dbReference type="Proteomes" id="UP000050741"/>
    </source>
</evidence>
<dbReference type="Gene3D" id="3.80.10.10">
    <property type="entry name" value="Ribonuclease Inhibitor"/>
    <property type="match status" value="2"/>
</dbReference>
<feature type="compositionally biased region" description="Basic and acidic residues" evidence="3">
    <location>
        <begin position="580"/>
        <end position="604"/>
    </location>
</feature>
<feature type="chain" id="PRO_5008147210" evidence="4">
    <location>
        <begin position="29"/>
        <end position="636"/>
    </location>
</feature>
<dbReference type="PANTHER" id="PTHR45712:SF22">
    <property type="entry name" value="INSULIN-LIKE GROWTH FACTOR-BINDING PROTEIN COMPLEX ACID LABILE SUBUNIT"/>
    <property type="match status" value="1"/>
</dbReference>
<dbReference type="Pfam" id="PF13855">
    <property type="entry name" value="LRR_8"/>
    <property type="match status" value="3"/>
</dbReference>
<keyword evidence="4" id="KW-0732">Signal</keyword>
<sequence length="636" mass="70287">MAKVFASIHHFSTFALLILFALIRHKNACPFQVRAFCACIDHVDGVQLNCTAPGRAATNSSGQVGKIGPQQNGGGVIQLMQVLRSSQAHLGLLKVRLDLSNNSINELKAEHSLPRMPKLTDIDLSHNRISAVHKTFFDGVKGTLQTINIGHNIIDEVPASAIRGFRMLMALHLHNNLLHGTLPALSFMNLPVLSLLNLAGNQISAMHRQAFLNVPMLRYLYLSANRLTQIQPFQLSSFERLEMLDLSNNWVEVIENDSFAGLPSLRQLYLGENHIKSIESFAFSQNASIAVLILEQNWLLEVTKDAFRSLRQLQQLSLKSNKIRSVDVAAFQGNPSMVMLDLSRNELIDLAPGTFLSQLNLLLVDLSFNKIVRTPFGAFGRRIATVLLQENPLVCVEQIHMLQQGTGVFIPNNEDVICGKTSTISTTKSTEDSASESPSIDQVEDSTLEEPEEESAFVQQKGTLPPKGSSDELADSVNPTNNGHKAGRMPNIRPIRFGPQQPQQTPAPSIAFSSSSTTRLASPPSNAERMKATLDQNDKLMTIMSAKNAEEMSRFSADENEIAQQINNKMLTSAPNQLNEKTEKSGEEDSAEGEREVSELDKQTATDTIHATIRPLFTHIRSRFCLLDPNYTRHTA</sequence>
<evidence type="ECO:0000256" key="2">
    <source>
        <dbReference type="ARBA" id="ARBA00022737"/>
    </source>
</evidence>
<dbReference type="WBParaSite" id="GPLIN_000912900">
    <property type="protein sequence ID" value="GPLIN_000912900"/>
    <property type="gene ID" value="GPLIN_000912900"/>
</dbReference>
<evidence type="ECO:0000256" key="4">
    <source>
        <dbReference type="SAM" id="SignalP"/>
    </source>
</evidence>
<dbReference type="SMART" id="SM00365">
    <property type="entry name" value="LRR_SD22"/>
    <property type="match status" value="5"/>
</dbReference>
<dbReference type="PANTHER" id="PTHR45712">
    <property type="entry name" value="AGAP008170-PA"/>
    <property type="match status" value="1"/>
</dbReference>
<dbReference type="PROSITE" id="PS51450">
    <property type="entry name" value="LRR"/>
    <property type="match status" value="3"/>
</dbReference>
<proteinExistence type="predicted"/>
<keyword evidence="2" id="KW-0677">Repeat</keyword>
<dbReference type="AlphaFoldDB" id="A0A183C8D3"/>
<reference evidence="5" key="1">
    <citation type="submission" date="2014-05" db="EMBL/GenBank/DDBJ databases">
        <title>The genome and life-stage specific transcriptomes of Globodera pallida elucidate key aspects of plant parasitism by a cyst nematode.</title>
        <authorList>
            <person name="Cotton J.A."/>
            <person name="Lilley C.J."/>
            <person name="Jones L.M."/>
            <person name="Kikuchi T."/>
            <person name="Reid A.J."/>
            <person name="Thorpe P."/>
            <person name="Tsai I.J."/>
            <person name="Beasley H."/>
            <person name="Blok V."/>
            <person name="Cock P.J.A."/>
            <person name="Van den Akker S.E."/>
            <person name="Holroyd N."/>
            <person name="Hunt M."/>
            <person name="Mantelin S."/>
            <person name="Naghra H."/>
            <person name="Pain A."/>
            <person name="Palomares-Rius J.E."/>
            <person name="Zarowiecki M."/>
            <person name="Berriman M."/>
            <person name="Jones J.T."/>
            <person name="Urwin P.E."/>
        </authorList>
    </citation>
    <scope>NUCLEOTIDE SEQUENCE [LARGE SCALE GENOMIC DNA]</scope>
    <source>
        <strain evidence="5">Lindley</strain>
    </source>
</reference>
<dbReference type="Proteomes" id="UP000050741">
    <property type="component" value="Unassembled WGS sequence"/>
</dbReference>
<dbReference type="SUPFAM" id="SSF52058">
    <property type="entry name" value="L domain-like"/>
    <property type="match status" value="1"/>
</dbReference>